<dbReference type="Pfam" id="PF05050">
    <property type="entry name" value="Methyltransf_21"/>
    <property type="match status" value="1"/>
</dbReference>
<name>A0ABR8EZG4_NOSLI</name>
<dbReference type="RefSeq" id="WP_190895102.1">
    <property type="nucleotide sequence ID" value="NZ_JACJTE010000025.1"/>
</dbReference>
<feature type="domain" description="Methyltransferase FkbM" evidence="1">
    <location>
        <begin position="335"/>
        <end position="498"/>
    </location>
</feature>
<reference evidence="2 3" key="1">
    <citation type="journal article" date="2020" name="ISME J.">
        <title>Comparative genomics reveals insights into cyanobacterial evolution and habitat adaptation.</title>
        <authorList>
            <person name="Chen M.Y."/>
            <person name="Teng W.K."/>
            <person name="Zhao L."/>
            <person name="Hu C.X."/>
            <person name="Zhou Y.K."/>
            <person name="Han B.P."/>
            <person name="Song L.R."/>
            <person name="Shu W.S."/>
        </authorList>
    </citation>
    <scope>NUCLEOTIDE SEQUENCE [LARGE SCALE GENOMIC DNA]</scope>
    <source>
        <strain evidence="2 3">FACHB-391</strain>
    </source>
</reference>
<proteinExistence type="predicted"/>
<keyword evidence="2" id="KW-0808">Transferase</keyword>
<protein>
    <submittedName>
        <fullName evidence="2">FkbM family methyltransferase</fullName>
    </submittedName>
</protein>
<dbReference type="SUPFAM" id="SSF53335">
    <property type="entry name" value="S-adenosyl-L-methionine-dependent methyltransferases"/>
    <property type="match status" value="1"/>
</dbReference>
<accession>A0ABR8EZG4</accession>
<dbReference type="InterPro" id="IPR029063">
    <property type="entry name" value="SAM-dependent_MTases_sf"/>
</dbReference>
<gene>
    <name evidence="2" type="ORF">H6G95_21190</name>
</gene>
<dbReference type="PANTHER" id="PTHR34203">
    <property type="entry name" value="METHYLTRANSFERASE, FKBM FAMILY PROTEIN"/>
    <property type="match status" value="1"/>
</dbReference>
<keyword evidence="3" id="KW-1185">Reference proteome</keyword>
<dbReference type="PANTHER" id="PTHR34203:SF15">
    <property type="entry name" value="SLL1173 PROTEIN"/>
    <property type="match status" value="1"/>
</dbReference>
<keyword evidence="2" id="KW-0489">Methyltransferase</keyword>
<comment type="caution">
    <text evidence="2">The sequence shown here is derived from an EMBL/GenBank/DDBJ whole genome shotgun (WGS) entry which is preliminary data.</text>
</comment>
<dbReference type="Gene3D" id="3.40.50.150">
    <property type="entry name" value="Vaccinia Virus protein VP39"/>
    <property type="match status" value="1"/>
</dbReference>
<evidence type="ECO:0000259" key="1">
    <source>
        <dbReference type="Pfam" id="PF05050"/>
    </source>
</evidence>
<organism evidence="2 3">
    <name type="scientific">Nostoc linckia FACHB-391</name>
    <dbReference type="NCBI Taxonomy" id="2692906"/>
    <lineage>
        <taxon>Bacteria</taxon>
        <taxon>Bacillati</taxon>
        <taxon>Cyanobacteriota</taxon>
        <taxon>Cyanophyceae</taxon>
        <taxon>Nostocales</taxon>
        <taxon>Nostocaceae</taxon>
        <taxon>Nostoc</taxon>
    </lineage>
</organism>
<evidence type="ECO:0000313" key="2">
    <source>
        <dbReference type="EMBL" id="MBD2563085.1"/>
    </source>
</evidence>
<dbReference type="EMBL" id="JACJTE010000025">
    <property type="protein sequence ID" value="MBD2563085.1"/>
    <property type="molecule type" value="Genomic_DNA"/>
</dbReference>
<dbReference type="InterPro" id="IPR052514">
    <property type="entry name" value="SAM-dependent_MTase"/>
</dbReference>
<dbReference type="Proteomes" id="UP000604661">
    <property type="component" value="Unassembled WGS sequence"/>
</dbReference>
<dbReference type="NCBIfam" id="TIGR01444">
    <property type="entry name" value="fkbM_fam"/>
    <property type="match status" value="1"/>
</dbReference>
<dbReference type="InterPro" id="IPR006342">
    <property type="entry name" value="FkbM_mtfrase"/>
</dbReference>
<dbReference type="GO" id="GO:0008168">
    <property type="term" value="F:methyltransferase activity"/>
    <property type="evidence" value="ECO:0007669"/>
    <property type="project" value="UniProtKB-KW"/>
</dbReference>
<dbReference type="GO" id="GO:0032259">
    <property type="term" value="P:methylation"/>
    <property type="evidence" value="ECO:0007669"/>
    <property type="project" value="UniProtKB-KW"/>
</dbReference>
<sequence>MNSERAVDDIYLQYIQKLLPAINADMLSKVTGILSQTSWDTPNSSDDWNNVAVVALSEAEECVDNLVLRSVYLEMAFEALNNGLNIDGHPLCAAHLALIYSMIGEKQKAIEIALNALINNLQAAYTTSNSYSHCLIYIFTDNKNISDNDRKCFEQILLAENSYEKAVFLLIEIICHSQLVFYTAVSRRFLHLASQLFPNSVDVGLKLGISSLMTGELEGILYLHQARKLAPNYAPILQALHLAYRDLNQIEVSDYWQEISRKFYQSNSPSSDWHWTQLASNSLFTYVPFEGDLIMAVEPSLRSIATSVLIAEQDWFEKEMEFWRNSIKPGMTVIDVGANVGVYTFSAALKVGSEGRVLAVEPFSGCIRCLQETCRINQLSWVNVCEGAASDRNGTVKLLLHSANELNQIISSDAAENMSSESFEEATCFTLDSLIEQENIERVDFLKIDAEGHEMAVLIGSQKLLTEFLPIILYENIAGSQGSNIEVAQYLADKGYELFHYQPYTQKLIEVDSVKDFQEQLNLIAFPPHKATGLKS</sequence>
<evidence type="ECO:0000313" key="3">
    <source>
        <dbReference type="Proteomes" id="UP000604661"/>
    </source>
</evidence>